<protein>
    <recommendedName>
        <fullName evidence="3">Nucleoside phosphorylase domain-containing protein</fullName>
    </recommendedName>
</protein>
<dbReference type="Gene3D" id="3.40.50.1580">
    <property type="entry name" value="Nucleoside phosphorylase domain"/>
    <property type="match status" value="1"/>
</dbReference>
<comment type="caution">
    <text evidence="1">The sequence shown here is derived from an EMBL/GenBank/DDBJ whole genome shotgun (WGS) entry which is preliminary data.</text>
</comment>
<dbReference type="Proteomes" id="UP000308133">
    <property type="component" value="Unassembled WGS sequence"/>
</dbReference>
<dbReference type="InterPro" id="IPR053137">
    <property type="entry name" value="NLR-like"/>
</dbReference>
<dbReference type="EMBL" id="PTQR01000072">
    <property type="protein sequence ID" value="TKX22160.1"/>
    <property type="molecule type" value="Genomic_DNA"/>
</dbReference>
<dbReference type="AlphaFoldDB" id="A0A4U7AZQ0"/>
<dbReference type="InterPro" id="IPR035994">
    <property type="entry name" value="Nucleoside_phosphorylase_sf"/>
</dbReference>
<dbReference type="GO" id="GO:0003824">
    <property type="term" value="F:catalytic activity"/>
    <property type="evidence" value="ECO:0007669"/>
    <property type="project" value="InterPro"/>
</dbReference>
<organism evidence="1 2">
    <name type="scientific">Elsinoe australis</name>
    <dbReference type="NCBI Taxonomy" id="40998"/>
    <lineage>
        <taxon>Eukaryota</taxon>
        <taxon>Fungi</taxon>
        <taxon>Dikarya</taxon>
        <taxon>Ascomycota</taxon>
        <taxon>Pezizomycotina</taxon>
        <taxon>Dothideomycetes</taxon>
        <taxon>Dothideomycetidae</taxon>
        <taxon>Myriangiales</taxon>
        <taxon>Elsinoaceae</taxon>
        <taxon>Elsinoe</taxon>
    </lineage>
</organism>
<dbReference type="SUPFAM" id="SSF53167">
    <property type="entry name" value="Purine and uridine phosphorylases"/>
    <property type="match status" value="1"/>
</dbReference>
<dbReference type="GO" id="GO:0009116">
    <property type="term" value="P:nucleoside metabolic process"/>
    <property type="evidence" value="ECO:0007669"/>
    <property type="project" value="InterPro"/>
</dbReference>
<dbReference type="PANTHER" id="PTHR46082:SF11">
    <property type="entry name" value="AAA+ ATPASE DOMAIN-CONTAINING PROTEIN-RELATED"/>
    <property type="match status" value="1"/>
</dbReference>
<evidence type="ECO:0000313" key="1">
    <source>
        <dbReference type="EMBL" id="TKX22160.1"/>
    </source>
</evidence>
<gene>
    <name evidence="1" type="ORF">C1H76_5636</name>
</gene>
<evidence type="ECO:0008006" key="3">
    <source>
        <dbReference type="Google" id="ProtNLM"/>
    </source>
</evidence>
<evidence type="ECO:0000313" key="2">
    <source>
        <dbReference type="Proteomes" id="UP000308133"/>
    </source>
</evidence>
<accession>A0A4U7AZQ0</accession>
<sequence>MATANLPSREDFQIGWVCALPVEAAAAKQMLDEHLELEVDQEASDSNHYTYGRIGRHIIAITRLPGRYGISPATEVATNMARTFPNLRVILMVGLGGGIPSPEHDIRLGDVVIGVPTGRSSGVEQYDLGKHIADGSFQRTGCLNSPPSSILGAISEVKERELVGEQRYTDILE</sequence>
<dbReference type="PANTHER" id="PTHR46082">
    <property type="entry name" value="ATP/GTP-BINDING PROTEIN-RELATED"/>
    <property type="match status" value="1"/>
</dbReference>
<name>A0A4U7AZQ0_9PEZI</name>
<reference evidence="1 2" key="1">
    <citation type="submission" date="2018-02" db="EMBL/GenBank/DDBJ databases">
        <title>Draft genome sequences of Elsinoe sp., causing black scab on jojoba.</title>
        <authorList>
            <person name="Stodart B."/>
            <person name="Jeffress S."/>
            <person name="Ash G."/>
            <person name="Arun Chinnappa K."/>
        </authorList>
    </citation>
    <scope>NUCLEOTIDE SEQUENCE [LARGE SCALE GENOMIC DNA]</scope>
    <source>
        <strain evidence="1 2">Hillstone_2</strain>
    </source>
</reference>
<proteinExistence type="predicted"/>